<keyword evidence="1" id="KW-0597">Phosphoprotein</keyword>
<gene>
    <name evidence="5" type="ORF">FSP39_003724</name>
</gene>
<reference evidence="5" key="1">
    <citation type="submission" date="2019-08" db="EMBL/GenBank/DDBJ databases">
        <title>The improved chromosome-level genome for the pearl oyster Pinctada fucata martensii using PacBio sequencing and Hi-C.</title>
        <authorList>
            <person name="Zheng Z."/>
        </authorList>
    </citation>
    <scope>NUCLEOTIDE SEQUENCE</scope>
    <source>
        <strain evidence="5">ZZ-2019</strain>
        <tissue evidence="5">Adductor muscle</tissue>
    </source>
</reference>
<feature type="compositionally biased region" description="Basic and acidic residues" evidence="2">
    <location>
        <begin position="188"/>
        <end position="199"/>
    </location>
</feature>
<feature type="compositionally biased region" description="Basic and acidic residues" evidence="2">
    <location>
        <begin position="149"/>
        <end position="160"/>
    </location>
</feature>
<dbReference type="GO" id="GO:0031267">
    <property type="term" value="F:small GTPase binding"/>
    <property type="evidence" value="ECO:0007669"/>
    <property type="project" value="TreeGrafter"/>
</dbReference>
<evidence type="ECO:0000313" key="6">
    <source>
        <dbReference type="Proteomes" id="UP001186944"/>
    </source>
</evidence>
<feature type="compositionally biased region" description="Low complexity" evidence="2">
    <location>
        <begin position="285"/>
        <end position="294"/>
    </location>
</feature>
<evidence type="ECO:0000256" key="2">
    <source>
        <dbReference type="SAM" id="MobiDB-lite"/>
    </source>
</evidence>
<feature type="compositionally biased region" description="Polar residues" evidence="2">
    <location>
        <begin position="222"/>
        <end position="233"/>
    </location>
</feature>
<feature type="compositionally biased region" description="Basic and acidic residues" evidence="2">
    <location>
        <begin position="1472"/>
        <end position="1482"/>
    </location>
</feature>
<feature type="domain" description="DH" evidence="4">
    <location>
        <begin position="389"/>
        <end position="530"/>
    </location>
</feature>
<evidence type="ECO:0000256" key="1">
    <source>
        <dbReference type="ARBA" id="ARBA00022553"/>
    </source>
</evidence>
<evidence type="ECO:0000259" key="4">
    <source>
        <dbReference type="PROSITE" id="PS50010"/>
    </source>
</evidence>
<accession>A0AA89C2W1</accession>
<feature type="region of interest" description="Disordered" evidence="2">
    <location>
        <begin position="138"/>
        <end position="233"/>
    </location>
</feature>
<feature type="compositionally biased region" description="Polar residues" evidence="2">
    <location>
        <begin position="1402"/>
        <end position="1415"/>
    </location>
</feature>
<feature type="compositionally biased region" description="Low complexity" evidence="2">
    <location>
        <begin position="203"/>
        <end position="214"/>
    </location>
</feature>
<feature type="region of interest" description="Disordered" evidence="2">
    <location>
        <begin position="1"/>
        <end position="25"/>
    </location>
</feature>
<dbReference type="InterPro" id="IPR035899">
    <property type="entry name" value="DBL_dom_sf"/>
</dbReference>
<keyword evidence="6" id="KW-1185">Reference proteome</keyword>
<feature type="compositionally biased region" description="Low complexity" evidence="2">
    <location>
        <begin position="1427"/>
        <end position="1436"/>
    </location>
</feature>
<feature type="region of interest" description="Disordered" evidence="2">
    <location>
        <begin position="1376"/>
        <end position="1440"/>
    </location>
</feature>
<dbReference type="GO" id="GO:0005085">
    <property type="term" value="F:guanyl-nucleotide exchange factor activity"/>
    <property type="evidence" value="ECO:0007669"/>
    <property type="project" value="InterPro"/>
</dbReference>
<feature type="region of interest" description="Disordered" evidence="2">
    <location>
        <begin position="777"/>
        <end position="812"/>
    </location>
</feature>
<proteinExistence type="predicted"/>
<dbReference type="InterPro" id="IPR055251">
    <property type="entry name" value="SOS1_NGEF_PH"/>
</dbReference>
<dbReference type="InterPro" id="IPR011993">
    <property type="entry name" value="PH-like_dom_sf"/>
</dbReference>
<organism evidence="5 6">
    <name type="scientific">Pinctada imbricata</name>
    <name type="common">Atlantic pearl-oyster</name>
    <name type="synonym">Pinctada martensii</name>
    <dbReference type="NCBI Taxonomy" id="66713"/>
    <lineage>
        <taxon>Eukaryota</taxon>
        <taxon>Metazoa</taxon>
        <taxon>Spiralia</taxon>
        <taxon>Lophotrochozoa</taxon>
        <taxon>Mollusca</taxon>
        <taxon>Bivalvia</taxon>
        <taxon>Autobranchia</taxon>
        <taxon>Pteriomorphia</taxon>
        <taxon>Pterioida</taxon>
        <taxon>Pterioidea</taxon>
        <taxon>Pteriidae</taxon>
        <taxon>Pinctada</taxon>
    </lineage>
</organism>
<feature type="region of interest" description="Disordered" evidence="2">
    <location>
        <begin position="1278"/>
        <end position="1297"/>
    </location>
</feature>
<feature type="region of interest" description="Disordered" evidence="2">
    <location>
        <begin position="1032"/>
        <end position="1058"/>
    </location>
</feature>
<dbReference type="PROSITE" id="PS50003">
    <property type="entry name" value="PH_DOMAIN"/>
    <property type="match status" value="1"/>
</dbReference>
<comment type="caution">
    <text evidence="5">The sequence shown here is derived from an EMBL/GenBank/DDBJ whole genome shotgun (WGS) entry which is preliminary data.</text>
</comment>
<feature type="compositionally biased region" description="Basic and acidic residues" evidence="2">
    <location>
        <begin position="1110"/>
        <end position="1124"/>
    </location>
</feature>
<dbReference type="PANTHER" id="PTHR45924:SF2">
    <property type="entry name" value="FI17866P1"/>
    <property type="match status" value="1"/>
</dbReference>
<dbReference type="Proteomes" id="UP001186944">
    <property type="component" value="Unassembled WGS sequence"/>
</dbReference>
<dbReference type="Gene3D" id="1.20.900.10">
    <property type="entry name" value="Dbl homology (DH) domain"/>
    <property type="match status" value="2"/>
</dbReference>
<feature type="compositionally biased region" description="Acidic residues" evidence="2">
    <location>
        <begin position="251"/>
        <end position="267"/>
    </location>
</feature>
<dbReference type="InterPro" id="IPR001849">
    <property type="entry name" value="PH_domain"/>
</dbReference>
<name>A0AA89C2W1_PINIB</name>
<dbReference type="SMART" id="SM00325">
    <property type="entry name" value="RhoGEF"/>
    <property type="match status" value="1"/>
</dbReference>
<protein>
    <submittedName>
        <fullName evidence="5">Uncharacterized protein</fullName>
    </submittedName>
</protein>
<feature type="domain" description="PH" evidence="3">
    <location>
        <begin position="554"/>
        <end position="654"/>
    </location>
</feature>
<dbReference type="EMBL" id="VSWD01000009">
    <property type="protein sequence ID" value="KAK3092501.1"/>
    <property type="molecule type" value="Genomic_DNA"/>
</dbReference>
<feature type="compositionally biased region" description="Polar residues" evidence="2">
    <location>
        <begin position="1096"/>
        <end position="1109"/>
    </location>
</feature>
<feature type="region of interest" description="Disordered" evidence="2">
    <location>
        <begin position="251"/>
        <end position="384"/>
    </location>
</feature>
<dbReference type="SUPFAM" id="SSF48065">
    <property type="entry name" value="DBL homology domain (DH-domain)"/>
    <property type="match status" value="1"/>
</dbReference>
<feature type="region of interest" description="Disordered" evidence="2">
    <location>
        <begin position="80"/>
        <end position="101"/>
    </location>
</feature>
<dbReference type="PROSITE" id="PS50010">
    <property type="entry name" value="DH_2"/>
    <property type="match status" value="1"/>
</dbReference>
<dbReference type="CDD" id="cd13243">
    <property type="entry name" value="PH_PLEKHG1_G2_G3"/>
    <property type="match status" value="1"/>
</dbReference>
<dbReference type="Gene3D" id="2.30.29.30">
    <property type="entry name" value="Pleckstrin-homology domain (PH domain)/Phosphotyrosine-binding domain (PTB)"/>
    <property type="match status" value="1"/>
</dbReference>
<dbReference type="SMART" id="SM00233">
    <property type="entry name" value="PH"/>
    <property type="match status" value="1"/>
</dbReference>
<feature type="region of interest" description="Disordered" evidence="2">
    <location>
        <begin position="1096"/>
        <end position="1145"/>
    </location>
</feature>
<feature type="compositionally biased region" description="Polar residues" evidence="2">
    <location>
        <begin position="323"/>
        <end position="342"/>
    </location>
</feature>
<feature type="compositionally biased region" description="Low complexity" evidence="2">
    <location>
        <begin position="344"/>
        <end position="378"/>
    </location>
</feature>
<feature type="compositionally biased region" description="Basic and acidic residues" evidence="2">
    <location>
        <begin position="1376"/>
        <end position="1401"/>
    </location>
</feature>
<dbReference type="InterPro" id="IPR043324">
    <property type="entry name" value="PH_PLEKHG1_G2_G3"/>
</dbReference>
<dbReference type="PANTHER" id="PTHR45924">
    <property type="entry name" value="FI17866P1"/>
    <property type="match status" value="1"/>
</dbReference>
<dbReference type="SUPFAM" id="SSF50729">
    <property type="entry name" value="PH domain-like"/>
    <property type="match status" value="1"/>
</dbReference>
<dbReference type="InterPro" id="IPR000219">
    <property type="entry name" value="DH_dom"/>
</dbReference>
<feature type="compositionally biased region" description="Low complexity" evidence="2">
    <location>
        <begin position="792"/>
        <end position="807"/>
    </location>
</feature>
<evidence type="ECO:0000259" key="3">
    <source>
        <dbReference type="PROSITE" id="PS50003"/>
    </source>
</evidence>
<evidence type="ECO:0000313" key="5">
    <source>
        <dbReference type="EMBL" id="KAK3092501.1"/>
    </source>
</evidence>
<dbReference type="CDD" id="cd00160">
    <property type="entry name" value="RhoGEF"/>
    <property type="match status" value="1"/>
</dbReference>
<dbReference type="Pfam" id="PF00621">
    <property type="entry name" value="RhoGEF"/>
    <property type="match status" value="1"/>
</dbReference>
<sequence length="1535" mass="173070">MRPKKKQGTVVGNPGRDINQNNGNCKDYRQKLEEYRKGLYNLNRPENCQHSECGGECIEFDEKGCEICESNRENFRACDMSRGRNHDCPRRDAKESDSGRGFRESQFIRNSMHWEEFFGSSLELAPSLLSIFDSIASANRSPDQDGTDQSDHSPRSREDPTNQNQAQELPTIKVDAENCNHSVTMDPCRNDLDTNDNKKRPLSISSMSSTSSSSLPRHTNKRPNLTGKNSNNSLQERMESKLDNILYIDDDVPNGVTDDEMSVDTDCENNKKCEQDSSSNDPQSDKSLSSNDNLSKSDEVRQPLAEVSSNDLDLSNKNEDSMNKSIYCNGSSAASTPGSSFYETPDTSTTSISSPALQGQGQTPSPSSGTPSRQSSLRDSTSPQKYVSRVQRVVAEIVETERTYVTHLKEIIEGYMKFLVSSNQQYISKKETVCLFGNIEEIYEFSSAVEVLTKVMKDPVLSEKFKQQQLSLGHNLPLGAYLLKPVQRVLKYHLLLHNILKNFDKSDPRYSIVSEALDHMTMRAQHMNEMKRKHEHAVRVQEIQSTLEDYEGEDLTRLGELVLEGSFRTYGAKTSRHVFLFEKGVLIAKRKENAMLSCKIFIMCSNLMLVESLPKEPLSFQVIPFDNPKGQHVLMARNMDQKRKWCQEVKRLILESYKGKIPEKVKGLVMQLGKSKTDDSPDTKKFHHLAPDYLERRQRLRRKSGGTLLTDILKPPRMRKAQKRSMDGDESSIGGADDLISRNSTESDLASIVSLGSQADFNQSPKVSIGRSTSFRTAVRSRPLHSESFEDSLPSSPITQSPSSTPTRRSKSFKIATRFKPLIASETTSLPSSPSLPTAKIGFGGNSGSTPDFCDESSDQVFSDELKVRPKHLSLSNSGKFSSMPVLNATEKAQNRKSDVTVSPKLSSGSFNFGNVNQSPKKVIDVRQYFSRNKENNPSISSLTDIEENQNLRKEAKSVSAFHDTFLRKSTENLQKSPKIVRKAITLTRPLSVKNVLNKAYSSDIGRVPPATVEDPWIYNPNVASKENIPRDVHETEKKSQPLGRNRHQRTRSYGGELDDYPNGNFDWIVYANRNSLPVTGLSSEEMRRYQNYYSQSRDASASYQNSIDDMSHERQSETEREQDNVLSFCDDSEPSISKNSYNEDRNQNNVFHTLSNRTLDNELSALGSLPMVNKPPDSCVVQCRKQVKVSRSNSTPCTRPDKYLMFGRHNRTQSVDVTGLNDPDQLLAEMEDYMKRSDSTITLFPLKQRLCHRIIITALLDRNLNYQQCDSAFSIDLGGDSSSTSEESPRVVEESPSIAYVEQREVPGPPSLKKADSFYEKRLSMAFNDSEFFRDSAVYCDIDFDNQPLSPSTSTPTDVKPPRLPIKEYVQKLEEKHRKKFPETTKVKVREPGDVIKQRLESLQNYSQRRSQSCSRPGSEEREFSGRSSSSSRSVSVDREVGPHRFSLVNFDHNFGEPIGKTKGELFRSYGRENSEPDFRGRSRSRSKSPGGTLKSASSMGRLDQLSTDVENLVIMKGWVKQLIDKFQPSTTDT</sequence>
<feature type="region of interest" description="Disordered" evidence="2">
    <location>
        <begin position="704"/>
        <end position="741"/>
    </location>
</feature>
<dbReference type="Pfam" id="PF22697">
    <property type="entry name" value="SOS1_NGEF_PH"/>
    <property type="match status" value="1"/>
</dbReference>
<feature type="region of interest" description="Disordered" evidence="2">
    <location>
        <begin position="1472"/>
        <end position="1504"/>
    </location>
</feature>